<dbReference type="InterPro" id="IPR036264">
    <property type="entry name" value="Bact_exopeptidase_dim_dom"/>
</dbReference>
<dbReference type="InterPro" id="IPR002933">
    <property type="entry name" value="Peptidase_M20"/>
</dbReference>
<reference evidence="7 8" key="1">
    <citation type="submission" date="2020-08" db="EMBL/GenBank/DDBJ databases">
        <title>Bridging the membrane lipid divide: bacteria of the FCB group superphylum have the potential to synthesize archaeal ether lipids.</title>
        <authorList>
            <person name="Villanueva L."/>
            <person name="Von Meijenfeldt F.A.B."/>
            <person name="Westbye A.B."/>
            <person name="Yadav S."/>
            <person name="Hopmans E.C."/>
            <person name="Dutilh B.E."/>
            <person name="Sinninghe Damste J.S."/>
        </authorList>
    </citation>
    <scope>NUCLEOTIDE SEQUENCE [LARGE SCALE GENOMIC DNA]</scope>
    <source>
        <strain evidence="7">NIOZ-UU36</strain>
    </source>
</reference>
<evidence type="ECO:0000313" key="7">
    <source>
        <dbReference type="EMBL" id="MBC8334659.1"/>
    </source>
</evidence>
<dbReference type="Gene3D" id="3.30.70.360">
    <property type="match status" value="1"/>
</dbReference>
<dbReference type="EMBL" id="JACNJN010000075">
    <property type="protein sequence ID" value="MBC8334659.1"/>
    <property type="molecule type" value="Genomic_DNA"/>
</dbReference>
<protein>
    <submittedName>
        <fullName evidence="7">M20 family metallopeptidase</fullName>
    </submittedName>
</protein>
<sequence>MNFDSRKTEMIDLLRKLVETESPTHDKKAVDQVGAILAEASQKLGASVTIHPQEKRGDHILARWGTGEGGILLLGHMDTVFPLGTLAEMPLYEKEGKIFGPGVLDMKSGLVIILTAIAALRDAGKMPRCPISVLFTSDEEVGSQTSRALIEKLAVDSDLVLVLESALPDGSLKTWRKGVGDFTIRVTGRAAHAGGAHADGRNAIEEMAYQILKIQKLTDYEKGTTLNVGMINGGTAGNVVPETAEAKVDLRVLQEGEYERITLAMQSLESVLEGTSIEVSGELNRPPMPFDATMEATFEKAQNIATRAGILLKAGGSGGASDGNFVAPLGVPLLDGLGAVGEGLHSSREYVLIDSLVERTRLLAGLLQEW</sequence>
<evidence type="ECO:0000256" key="4">
    <source>
        <dbReference type="ARBA" id="ARBA00022833"/>
    </source>
</evidence>
<dbReference type="Gene3D" id="3.40.630.10">
    <property type="entry name" value="Zn peptidases"/>
    <property type="match status" value="1"/>
</dbReference>
<gene>
    <name evidence="7" type="ORF">H8E29_05295</name>
</gene>
<keyword evidence="4" id="KW-0862">Zinc</keyword>
<evidence type="ECO:0000259" key="6">
    <source>
        <dbReference type="Pfam" id="PF07687"/>
    </source>
</evidence>
<feature type="active site" evidence="5">
    <location>
        <position position="78"/>
    </location>
</feature>
<evidence type="ECO:0000256" key="2">
    <source>
        <dbReference type="ARBA" id="ARBA00022723"/>
    </source>
</evidence>
<evidence type="ECO:0000313" key="8">
    <source>
        <dbReference type="Proteomes" id="UP000614469"/>
    </source>
</evidence>
<feature type="domain" description="Peptidase M20 dimerisation" evidence="6">
    <location>
        <begin position="176"/>
        <end position="265"/>
    </location>
</feature>
<dbReference type="PANTHER" id="PTHR43808">
    <property type="entry name" value="ACETYLORNITHINE DEACETYLASE"/>
    <property type="match status" value="1"/>
</dbReference>
<dbReference type="SUPFAM" id="SSF53187">
    <property type="entry name" value="Zn-dependent exopeptidases"/>
    <property type="match status" value="1"/>
</dbReference>
<feature type="active site" description="Proton acceptor" evidence="5">
    <location>
        <position position="139"/>
    </location>
</feature>
<comment type="cofactor">
    <cofactor evidence="1">
        <name>Zn(2+)</name>
        <dbReference type="ChEBI" id="CHEBI:29105"/>
    </cofactor>
</comment>
<dbReference type="InterPro" id="IPR011650">
    <property type="entry name" value="Peptidase_M20_dimer"/>
</dbReference>
<dbReference type="AlphaFoldDB" id="A0A8J6NL48"/>
<dbReference type="Pfam" id="PF01546">
    <property type="entry name" value="Peptidase_M20"/>
    <property type="match status" value="1"/>
</dbReference>
<dbReference type="PROSITE" id="PS00758">
    <property type="entry name" value="ARGE_DAPE_CPG2_1"/>
    <property type="match status" value="1"/>
</dbReference>
<dbReference type="Pfam" id="PF07687">
    <property type="entry name" value="M20_dimer"/>
    <property type="match status" value="1"/>
</dbReference>
<dbReference type="InterPro" id="IPR017150">
    <property type="entry name" value="Pept_M20_glutamate_carboxypep"/>
</dbReference>
<evidence type="ECO:0000256" key="3">
    <source>
        <dbReference type="ARBA" id="ARBA00022801"/>
    </source>
</evidence>
<accession>A0A8J6NL48</accession>
<organism evidence="7 8">
    <name type="scientific">Candidatus Desulfolinea nitratireducens</name>
    <dbReference type="NCBI Taxonomy" id="2841698"/>
    <lineage>
        <taxon>Bacteria</taxon>
        <taxon>Bacillati</taxon>
        <taxon>Chloroflexota</taxon>
        <taxon>Anaerolineae</taxon>
        <taxon>Anaerolineales</taxon>
        <taxon>Anaerolineales incertae sedis</taxon>
        <taxon>Candidatus Desulfolinea</taxon>
    </lineage>
</organism>
<name>A0A8J6NL48_9CHLR</name>
<dbReference type="PANTHER" id="PTHR43808:SF9">
    <property type="entry name" value="BLL0789 PROTEIN"/>
    <property type="match status" value="1"/>
</dbReference>
<proteinExistence type="predicted"/>
<evidence type="ECO:0000256" key="5">
    <source>
        <dbReference type="PIRSR" id="PIRSR037238-1"/>
    </source>
</evidence>
<dbReference type="Proteomes" id="UP000614469">
    <property type="component" value="Unassembled WGS sequence"/>
</dbReference>
<comment type="caution">
    <text evidence="7">The sequence shown here is derived from an EMBL/GenBank/DDBJ whole genome shotgun (WGS) entry which is preliminary data.</text>
</comment>
<dbReference type="GO" id="GO:0016787">
    <property type="term" value="F:hydrolase activity"/>
    <property type="evidence" value="ECO:0007669"/>
    <property type="project" value="UniProtKB-KW"/>
</dbReference>
<dbReference type="PIRSF" id="PIRSF037238">
    <property type="entry name" value="Carboxypeptidase_G2"/>
    <property type="match status" value="1"/>
</dbReference>
<evidence type="ECO:0000256" key="1">
    <source>
        <dbReference type="ARBA" id="ARBA00001947"/>
    </source>
</evidence>
<dbReference type="CDD" id="cd03885">
    <property type="entry name" value="M20_CPDG2"/>
    <property type="match status" value="1"/>
</dbReference>
<dbReference type="InterPro" id="IPR050072">
    <property type="entry name" value="Peptidase_M20A"/>
</dbReference>
<dbReference type="InterPro" id="IPR001261">
    <property type="entry name" value="ArgE/DapE_CS"/>
</dbReference>
<dbReference type="SUPFAM" id="SSF55031">
    <property type="entry name" value="Bacterial exopeptidase dimerisation domain"/>
    <property type="match status" value="1"/>
</dbReference>
<keyword evidence="3" id="KW-0378">Hydrolase</keyword>
<keyword evidence="2" id="KW-0479">Metal-binding</keyword>
<dbReference type="GO" id="GO:0046872">
    <property type="term" value="F:metal ion binding"/>
    <property type="evidence" value="ECO:0007669"/>
    <property type="project" value="UniProtKB-KW"/>
</dbReference>